<protein>
    <recommendedName>
        <fullName evidence="1">F-box associated beta-propeller type 1 domain-containing protein</fullName>
    </recommendedName>
</protein>
<dbReference type="Pfam" id="PF07734">
    <property type="entry name" value="FBA_1"/>
    <property type="match status" value="1"/>
</dbReference>
<evidence type="ECO:0000259" key="1">
    <source>
        <dbReference type="Pfam" id="PF07734"/>
    </source>
</evidence>
<dbReference type="InterPro" id="IPR006527">
    <property type="entry name" value="F-box-assoc_dom_typ1"/>
</dbReference>
<name>A0AAV5FUP5_ELECO</name>
<reference evidence="2" key="2">
    <citation type="submission" date="2021-12" db="EMBL/GenBank/DDBJ databases">
        <title>Resequencing data analysis of finger millet.</title>
        <authorList>
            <person name="Hatakeyama M."/>
            <person name="Aluri S."/>
            <person name="Balachadran M.T."/>
            <person name="Sivarajan S.R."/>
            <person name="Poveda L."/>
            <person name="Shimizu-Inatsugi R."/>
            <person name="Schlapbach R."/>
            <person name="Sreeman S.M."/>
            <person name="Shimizu K.K."/>
        </authorList>
    </citation>
    <scope>NUCLEOTIDE SEQUENCE</scope>
</reference>
<dbReference type="InterPro" id="IPR050796">
    <property type="entry name" value="SCF_F-box_component"/>
</dbReference>
<keyword evidence="3" id="KW-1185">Reference proteome</keyword>
<organism evidence="2 3">
    <name type="scientific">Eleusine coracana subsp. coracana</name>
    <dbReference type="NCBI Taxonomy" id="191504"/>
    <lineage>
        <taxon>Eukaryota</taxon>
        <taxon>Viridiplantae</taxon>
        <taxon>Streptophyta</taxon>
        <taxon>Embryophyta</taxon>
        <taxon>Tracheophyta</taxon>
        <taxon>Spermatophyta</taxon>
        <taxon>Magnoliopsida</taxon>
        <taxon>Liliopsida</taxon>
        <taxon>Poales</taxon>
        <taxon>Poaceae</taxon>
        <taxon>PACMAD clade</taxon>
        <taxon>Chloridoideae</taxon>
        <taxon>Cynodonteae</taxon>
        <taxon>Eleusininae</taxon>
        <taxon>Eleusine</taxon>
    </lineage>
</organism>
<sequence length="311" mass="34965">MQAEEKQGELGGEGIDMVWGQCIHVGRLELVLVLTHDAPIVGDYVAPGEAGCTFQFFSPDEQREIDYHLGEWGQKTAFSMGFYKHSGDDVAELVHGEDFPGGFAELARPMHCDGMILICTREEGLMVCNPATREFVSLLKGGQIQNLPLAVGFGRDPCTGKYKVVRFFFRKDVGTPNNQFSSRFEVLTLGSNTWRRVGGPPCMIDRPNSIHIRGFIYWAIRPQRPPWELLRFSLADETFSMMPYPPGRDDHSVCFDAFESELCCISYPKKCEAVEIWTCSGTNTDMPMWTRRFTLRVPQDMVVPSPTGALC</sequence>
<reference evidence="2" key="1">
    <citation type="journal article" date="2018" name="DNA Res.">
        <title>Multiple hybrid de novo genome assembly of finger millet, an orphan allotetraploid crop.</title>
        <authorList>
            <person name="Hatakeyama M."/>
            <person name="Aluri S."/>
            <person name="Balachadran M.T."/>
            <person name="Sivarajan S.R."/>
            <person name="Patrignani A."/>
            <person name="Gruter S."/>
            <person name="Poveda L."/>
            <person name="Shimizu-Inatsugi R."/>
            <person name="Baeten J."/>
            <person name="Francoijs K.J."/>
            <person name="Nataraja K.N."/>
            <person name="Reddy Y.A.N."/>
            <person name="Phadnis S."/>
            <person name="Ravikumar R.L."/>
            <person name="Schlapbach R."/>
            <person name="Sreeman S.M."/>
            <person name="Shimizu K.K."/>
        </authorList>
    </citation>
    <scope>NUCLEOTIDE SEQUENCE</scope>
</reference>
<dbReference type="Proteomes" id="UP001054889">
    <property type="component" value="Unassembled WGS sequence"/>
</dbReference>
<proteinExistence type="predicted"/>
<dbReference type="PANTHER" id="PTHR31672:SF13">
    <property type="entry name" value="F-BOX PROTEIN CPR30-LIKE"/>
    <property type="match status" value="1"/>
</dbReference>
<dbReference type="InterPro" id="IPR017451">
    <property type="entry name" value="F-box-assoc_interact_dom"/>
</dbReference>
<evidence type="ECO:0000313" key="2">
    <source>
        <dbReference type="EMBL" id="GJN38382.1"/>
    </source>
</evidence>
<dbReference type="EMBL" id="BQKI01000096">
    <property type="protein sequence ID" value="GJN38382.1"/>
    <property type="molecule type" value="Genomic_DNA"/>
</dbReference>
<feature type="domain" description="F-box associated beta-propeller type 1" evidence="1">
    <location>
        <begin position="105"/>
        <end position="300"/>
    </location>
</feature>
<comment type="caution">
    <text evidence="2">The sequence shown here is derived from an EMBL/GenBank/DDBJ whole genome shotgun (WGS) entry which is preliminary data.</text>
</comment>
<dbReference type="PANTHER" id="PTHR31672">
    <property type="entry name" value="BNACNNG10540D PROTEIN"/>
    <property type="match status" value="1"/>
</dbReference>
<gene>
    <name evidence="2" type="primary">gb27418</name>
    <name evidence="2" type="ORF">PR202_gb27418</name>
</gene>
<dbReference type="AlphaFoldDB" id="A0AAV5FUP5"/>
<accession>A0AAV5FUP5</accession>
<dbReference type="NCBIfam" id="TIGR01640">
    <property type="entry name" value="F_box_assoc_1"/>
    <property type="match status" value="1"/>
</dbReference>
<evidence type="ECO:0000313" key="3">
    <source>
        <dbReference type="Proteomes" id="UP001054889"/>
    </source>
</evidence>